<comment type="caution">
    <text evidence="2">The sequence shown here is derived from an EMBL/GenBank/DDBJ whole genome shotgun (WGS) entry which is preliminary data.</text>
</comment>
<feature type="compositionally biased region" description="Gly residues" evidence="1">
    <location>
        <begin position="102"/>
        <end position="120"/>
    </location>
</feature>
<evidence type="ECO:0000313" key="3">
    <source>
        <dbReference type="Proteomes" id="UP000299102"/>
    </source>
</evidence>
<name>A0A4C1SQG5_EUMVA</name>
<dbReference type="Proteomes" id="UP000299102">
    <property type="component" value="Unassembled WGS sequence"/>
</dbReference>
<proteinExistence type="predicted"/>
<protein>
    <submittedName>
        <fullName evidence="2">Uncharacterized protein</fullName>
    </submittedName>
</protein>
<accession>A0A4C1SQG5</accession>
<reference evidence="2 3" key="1">
    <citation type="journal article" date="2019" name="Commun. Biol.">
        <title>The bagworm genome reveals a unique fibroin gene that provides high tensile strength.</title>
        <authorList>
            <person name="Kono N."/>
            <person name="Nakamura H."/>
            <person name="Ohtoshi R."/>
            <person name="Tomita M."/>
            <person name="Numata K."/>
            <person name="Arakawa K."/>
        </authorList>
    </citation>
    <scope>NUCLEOTIDE SEQUENCE [LARGE SCALE GENOMIC DNA]</scope>
</reference>
<dbReference type="EMBL" id="BGZK01000013">
    <property type="protein sequence ID" value="GBP04204.1"/>
    <property type="molecule type" value="Genomic_DNA"/>
</dbReference>
<feature type="compositionally biased region" description="Basic residues" evidence="1">
    <location>
        <begin position="79"/>
        <end position="98"/>
    </location>
</feature>
<organism evidence="2 3">
    <name type="scientific">Eumeta variegata</name>
    <name type="common">Bagworm moth</name>
    <name type="synonym">Eumeta japonica</name>
    <dbReference type="NCBI Taxonomy" id="151549"/>
    <lineage>
        <taxon>Eukaryota</taxon>
        <taxon>Metazoa</taxon>
        <taxon>Ecdysozoa</taxon>
        <taxon>Arthropoda</taxon>
        <taxon>Hexapoda</taxon>
        <taxon>Insecta</taxon>
        <taxon>Pterygota</taxon>
        <taxon>Neoptera</taxon>
        <taxon>Endopterygota</taxon>
        <taxon>Lepidoptera</taxon>
        <taxon>Glossata</taxon>
        <taxon>Ditrysia</taxon>
        <taxon>Tineoidea</taxon>
        <taxon>Psychidae</taxon>
        <taxon>Oiketicinae</taxon>
        <taxon>Eumeta</taxon>
    </lineage>
</organism>
<evidence type="ECO:0000313" key="2">
    <source>
        <dbReference type="EMBL" id="GBP04204.1"/>
    </source>
</evidence>
<sequence length="197" mass="21286">MGAGRYILNDVLACDLYIETVEKFIQHIVRRMYDIADQGPQEFLWNIAPMHETSASGRPLPRELLKMPPSKGEQEAAIGRRRARRRSWRRGRAKRGRPGRGLSAGGVGGDVSVGAAGGAGAHAPPALSRRRAPELAAEAAPPPTPAAPPNAARIATTRKFVPRANLVSLRARAGRRRHRLAGRAVPVACSQQNFDAK</sequence>
<dbReference type="AlphaFoldDB" id="A0A4C1SQG5"/>
<feature type="region of interest" description="Disordered" evidence="1">
    <location>
        <begin position="55"/>
        <end position="149"/>
    </location>
</feature>
<keyword evidence="3" id="KW-1185">Reference proteome</keyword>
<gene>
    <name evidence="2" type="ORF">EVAR_6457_1</name>
</gene>
<dbReference type="OrthoDB" id="412981at2759"/>
<evidence type="ECO:0000256" key="1">
    <source>
        <dbReference type="SAM" id="MobiDB-lite"/>
    </source>
</evidence>